<dbReference type="Gene3D" id="3.20.20.150">
    <property type="entry name" value="Divalent-metal-dependent TIM barrel enzymes"/>
    <property type="match status" value="1"/>
</dbReference>
<organism evidence="2 3">
    <name type="scientific">Lacibacter luteus</name>
    <dbReference type="NCBI Taxonomy" id="2508719"/>
    <lineage>
        <taxon>Bacteria</taxon>
        <taxon>Pseudomonadati</taxon>
        <taxon>Bacteroidota</taxon>
        <taxon>Chitinophagia</taxon>
        <taxon>Chitinophagales</taxon>
        <taxon>Chitinophagaceae</taxon>
        <taxon>Lacibacter</taxon>
    </lineage>
</organism>
<dbReference type="Gene3D" id="3.40.50.1820">
    <property type="entry name" value="alpha/beta hydrolase"/>
    <property type="match status" value="1"/>
</dbReference>
<dbReference type="Pfam" id="PF01261">
    <property type="entry name" value="AP_endonuc_2"/>
    <property type="match status" value="1"/>
</dbReference>
<evidence type="ECO:0000259" key="1">
    <source>
        <dbReference type="Pfam" id="PF01261"/>
    </source>
</evidence>
<dbReference type="EMBL" id="SDHW01000007">
    <property type="protein sequence ID" value="RXK58012.1"/>
    <property type="molecule type" value="Genomic_DNA"/>
</dbReference>
<dbReference type="InterPro" id="IPR050261">
    <property type="entry name" value="FrsA_esterase"/>
</dbReference>
<sequence length="786" mass="88866">MKSTSVFYSIIVASHSCTALHDSSFFSRKAAKEQSKKEDFSKNVASLFSLRLCVKPILLLCVFVSLWFNSNAQLNTDQQYAKPLKEVLNDVQKKYGVTIKIDENLVKNKTVTYAEWKYRPDVEVTLDNILKPLDLKVKKEKDKQYKLSAYEYYRWPIEEGWAEMDRIAAQYKTVEEWEKRKAELKPCLKEALQLDHLPAAPTTKPIVTAKRIFDGYTVENVAIEILPGVWINGSLYKPLKFKGKIPVILNPDGHWDKQRYRADCQLRCAAMAKMGAIAFSYDLFAWGESLLQFKSEDHRRSLAMTIQALGGIRILHYLLSLKEADANRVGITGGSGGGSHTVLLTALDDRIKVSAPVVSLSSYFYGGCPCESGMNIHACGGRTNNVEIAAMAAPRPQLIVSDGGDWTDKMPEHDFPYLQTMYSWYNKKENVSNVHLPQDKHDFGITKRTPVYEFMAKQLGLNIKAIQDANGKIDETKITIEPEKSLFVFGDNGEKLPAHAVKGFENLERVFAEEIEKARTNQRYKIGLIDLMLLKRQKLSAITFASELKADGLEVDMGGLGNRPTFDNQLLIDSVRNQFIKTAKEKKVEIFCLAMTGYYAQSFCGRAEYIRSIEDCIKTMKLMNVKHAFLPLGVQCDIKKNPAIRDSVIARLKVAGKMAEEAGVIIGIETSLTAKEEVELLKQIGSPAIKIYFNFSNPLKEGRDLISELKILGKDRISMIHATNKDSVWLQNDPQLDLYKVKKCLDEMGWSGWLVIERSRDARKPTDPRYNYGANTAYLKKVFQGE</sequence>
<gene>
    <name evidence="2" type="ORF">ESA94_18525</name>
</gene>
<dbReference type="InterPro" id="IPR036237">
    <property type="entry name" value="Xyl_isomerase-like_sf"/>
</dbReference>
<dbReference type="SUPFAM" id="SSF51658">
    <property type="entry name" value="Xylose isomerase-like"/>
    <property type="match status" value="1"/>
</dbReference>
<protein>
    <recommendedName>
        <fullName evidence="1">Xylose isomerase-like TIM barrel domain-containing protein</fullName>
    </recommendedName>
</protein>
<dbReference type="InterPro" id="IPR029058">
    <property type="entry name" value="AB_hydrolase_fold"/>
</dbReference>
<comment type="caution">
    <text evidence="2">The sequence shown here is derived from an EMBL/GenBank/DDBJ whole genome shotgun (WGS) entry which is preliminary data.</text>
</comment>
<dbReference type="PANTHER" id="PTHR22946:SF8">
    <property type="entry name" value="ACETYL XYLAN ESTERASE DOMAIN-CONTAINING PROTEIN"/>
    <property type="match status" value="1"/>
</dbReference>
<keyword evidence="3" id="KW-1185">Reference proteome</keyword>
<reference evidence="2 3" key="1">
    <citation type="submission" date="2019-01" db="EMBL/GenBank/DDBJ databases">
        <title>Lacibacter sp. strain TTM-7.</title>
        <authorList>
            <person name="Chen W.-M."/>
        </authorList>
    </citation>
    <scope>NUCLEOTIDE SEQUENCE [LARGE SCALE GENOMIC DNA]</scope>
    <source>
        <strain evidence="2 3">TTM-7</strain>
    </source>
</reference>
<name>A0A4Q1CEQ3_9BACT</name>
<dbReference type="ESTHER" id="9bact-a0a4q1ceq3">
    <property type="family name" value="Pectin_methylesterase"/>
</dbReference>
<dbReference type="OrthoDB" id="3668964at2"/>
<dbReference type="AlphaFoldDB" id="A0A4Q1CEQ3"/>
<accession>A0A4Q1CEQ3</accession>
<dbReference type="PANTHER" id="PTHR22946">
    <property type="entry name" value="DIENELACTONE HYDROLASE DOMAIN-CONTAINING PROTEIN-RELATED"/>
    <property type="match status" value="1"/>
</dbReference>
<feature type="domain" description="Xylose isomerase-like TIM barrel" evidence="1">
    <location>
        <begin position="544"/>
        <end position="780"/>
    </location>
</feature>
<proteinExistence type="predicted"/>
<dbReference type="Proteomes" id="UP000290204">
    <property type="component" value="Unassembled WGS sequence"/>
</dbReference>
<evidence type="ECO:0000313" key="2">
    <source>
        <dbReference type="EMBL" id="RXK58012.1"/>
    </source>
</evidence>
<dbReference type="SUPFAM" id="SSF53474">
    <property type="entry name" value="alpha/beta-Hydrolases"/>
    <property type="match status" value="1"/>
</dbReference>
<evidence type="ECO:0000313" key="3">
    <source>
        <dbReference type="Proteomes" id="UP000290204"/>
    </source>
</evidence>
<dbReference type="InterPro" id="IPR013022">
    <property type="entry name" value="Xyl_isomerase-like_TIM-brl"/>
</dbReference>